<evidence type="ECO:0000313" key="6">
    <source>
        <dbReference type="EMBL" id="CUU07090.1"/>
    </source>
</evidence>
<dbReference type="InterPro" id="IPR014284">
    <property type="entry name" value="RNA_pol_sigma-70_dom"/>
</dbReference>
<dbReference type="Pfam" id="PF04545">
    <property type="entry name" value="Sigma70_r4"/>
    <property type="match status" value="1"/>
</dbReference>
<dbReference type="CDD" id="cd06171">
    <property type="entry name" value="Sigma70_r4"/>
    <property type="match status" value="1"/>
</dbReference>
<dbReference type="PRINTS" id="PR00046">
    <property type="entry name" value="SIGMA70FCT"/>
</dbReference>
<dbReference type="SUPFAM" id="SSF88659">
    <property type="entry name" value="Sigma3 and sigma4 domains of RNA polymerase sigma factors"/>
    <property type="match status" value="2"/>
</dbReference>
<dbReference type="Gene3D" id="1.10.1740.10">
    <property type="match status" value="1"/>
</dbReference>
<accession>A0A0P1MN73</accession>
<dbReference type="GO" id="GO:0006352">
    <property type="term" value="P:DNA-templated transcription initiation"/>
    <property type="evidence" value="ECO:0007669"/>
    <property type="project" value="InterPro"/>
</dbReference>
<dbReference type="STRING" id="1633631.GCA_001442925_01700"/>
<dbReference type="InterPro" id="IPR012845">
    <property type="entry name" value="RNA_pol_sigma_FliA_WhiG"/>
</dbReference>
<evidence type="ECO:0000256" key="1">
    <source>
        <dbReference type="ARBA" id="ARBA00023015"/>
    </source>
</evidence>
<accession>A0A0P1MIC8</accession>
<evidence type="ECO:0000256" key="2">
    <source>
        <dbReference type="ARBA" id="ARBA00023082"/>
    </source>
</evidence>
<accession>A0A0P1L6D1</accession>
<evidence type="ECO:0000259" key="5">
    <source>
        <dbReference type="PROSITE" id="PS00716"/>
    </source>
</evidence>
<dbReference type="InterPro" id="IPR000943">
    <property type="entry name" value="RNA_pol_sigma70"/>
</dbReference>
<accession>A0A0S4N724</accession>
<accession>A0A0P1MEM8</accession>
<organism evidence="6 7">
    <name type="scientific">Candidatus Kryptonium thompsonii</name>
    <dbReference type="NCBI Taxonomy" id="1633631"/>
    <lineage>
        <taxon>Bacteria</taxon>
        <taxon>Pseudomonadati</taxon>
        <taxon>Candidatus Kryptoniota</taxon>
        <taxon>Candidatus Kryptonium</taxon>
    </lineage>
</organism>
<dbReference type="EMBL" id="FAOP01000006">
    <property type="protein sequence ID" value="CUU07090.1"/>
    <property type="molecule type" value="Genomic_DNA"/>
</dbReference>
<dbReference type="PROSITE" id="PS00716">
    <property type="entry name" value="SIGMA70_2"/>
    <property type="match status" value="1"/>
</dbReference>
<gene>
    <name evidence="6" type="ORF">JGI4_01705</name>
</gene>
<dbReference type="OrthoDB" id="9799825at2"/>
<accession>A0A0P1LQ16</accession>
<dbReference type="PANTHER" id="PTHR30385">
    <property type="entry name" value="SIGMA FACTOR F FLAGELLAR"/>
    <property type="match status" value="1"/>
</dbReference>
<sequence length="258" mass="29428">MFADSINREQSETPENLLKIYRKSRDPEIKKKLMAFYINFVRGIVRKMGLSYAGALLGEEDLVNIGMIGLSDAIDKFDPSVGVKFETYAYTRIRGSIIDEIRRIDNLPRSVRNKIDQIDRARIRVENKVGDIAGNSLIADEAGLTIEEYNQITALEHASKNISFNLTVGESTELGEFVKSEDKNPEENLIENEIKQAISEELKKLSEKERLVLVLYYYEELTFKEIADVLKLSESRISQLHSNALKKIRASLKSKFAF</sequence>
<keyword evidence="2" id="KW-0731">Sigma factor</keyword>
<dbReference type="GO" id="GO:0003677">
    <property type="term" value="F:DNA binding"/>
    <property type="evidence" value="ECO:0007669"/>
    <property type="project" value="UniProtKB-KW"/>
</dbReference>
<dbReference type="GO" id="GO:0003899">
    <property type="term" value="F:DNA-directed RNA polymerase activity"/>
    <property type="evidence" value="ECO:0007669"/>
    <property type="project" value="InterPro"/>
</dbReference>
<evidence type="ECO:0000256" key="3">
    <source>
        <dbReference type="ARBA" id="ARBA00023125"/>
    </source>
</evidence>
<evidence type="ECO:0000256" key="4">
    <source>
        <dbReference type="ARBA" id="ARBA00023163"/>
    </source>
</evidence>
<dbReference type="InterPro" id="IPR013324">
    <property type="entry name" value="RNA_pol_sigma_r3/r4-like"/>
</dbReference>
<dbReference type="RefSeq" id="WP_047133587.1">
    <property type="nucleotide sequence ID" value="NZ_CZVJ01000011.1"/>
</dbReference>
<keyword evidence="1" id="KW-0805">Transcription regulation</keyword>
<accession>A0A0P1LMY6</accession>
<keyword evidence="6" id="KW-0966">Cell projection</keyword>
<dbReference type="SUPFAM" id="SSF88946">
    <property type="entry name" value="Sigma2 domain of RNA polymerase sigma factors"/>
    <property type="match status" value="1"/>
</dbReference>
<evidence type="ECO:0000313" key="7">
    <source>
        <dbReference type="Proteomes" id="UP000182011"/>
    </source>
</evidence>
<name>A0A0P1MN73_9BACT</name>
<keyword evidence="4" id="KW-0804">Transcription</keyword>
<keyword evidence="3" id="KW-0238">DNA-binding</keyword>
<dbReference type="PANTHER" id="PTHR30385:SF7">
    <property type="entry name" value="RNA POLYMERASE SIGMA FACTOR FLIA"/>
    <property type="match status" value="1"/>
</dbReference>
<dbReference type="NCBIfam" id="TIGR02937">
    <property type="entry name" value="sigma70-ECF"/>
    <property type="match status" value="1"/>
</dbReference>
<reference evidence="6 7" key="1">
    <citation type="submission" date="2015-11" db="EMBL/GenBank/DDBJ databases">
        <authorList>
            <person name="Zhang Y."/>
            <person name="Guo Z."/>
        </authorList>
    </citation>
    <scope>NUCLEOTIDE SEQUENCE [LARGE SCALE GENOMIC DNA]</scope>
    <source>
        <strain evidence="6">JGI-4</strain>
    </source>
</reference>
<dbReference type="Pfam" id="PF04542">
    <property type="entry name" value="Sigma70_r2"/>
    <property type="match status" value="1"/>
</dbReference>
<dbReference type="Gene3D" id="1.20.140.160">
    <property type="match status" value="1"/>
</dbReference>
<dbReference type="PIRSF" id="PIRSF000770">
    <property type="entry name" value="RNA_pol_sigma-SigE/K"/>
    <property type="match status" value="1"/>
</dbReference>
<protein>
    <submittedName>
        <fullName evidence="6">RNA polymerase sigma factor for flagellar operon FliA</fullName>
    </submittedName>
</protein>
<accession>A0A0P1P6L7</accession>
<feature type="domain" description="RNA polymerase sigma-70" evidence="5">
    <location>
        <begin position="222"/>
        <end position="248"/>
    </location>
</feature>
<dbReference type="InterPro" id="IPR013325">
    <property type="entry name" value="RNA_pol_sigma_r2"/>
</dbReference>
<dbReference type="NCBIfam" id="TIGR02479">
    <property type="entry name" value="FliA_WhiG"/>
    <property type="match status" value="1"/>
</dbReference>
<keyword evidence="6" id="KW-0282">Flagellum</keyword>
<dbReference type="InterPro" id="IPR007630">
    <property type="entry name" value="RNA_pol_sigma70_r4"/>
</dbReference>
<dbReference type="InterPro" id="IPR007627">
    <property type="entry name" value="RNA_pol_sigma70_r2"/>
</dbReference>
<dbReference type="Proteomes" id="UP000182011">
    <property type="component" value="Unassembled WGS sequence"/>
</dbReference>
<accession>A0A0P1P4E6</accession>
<proteinExistence type="predicted"/>
<dbReference type="AlphaFoldDB" id="A0A0P1MN73"/>
<dbReference type="GO" id="GO:0016987">
    <property type="term" value="F:sigma factor activity"/>
    <property type="evidence" value="ECO:0007669"/>
    <property type="project" value="UniProtKB-KW"/>
</dbReference>
<keyword evidence="6" id="KW-0969">Cilium</keyword>